<sequence>MNPRFWSGFHLYYALFFPYAWVHFDHSPTSHAMSIIVPQNTKSPHSPFSSAPTSTYSPISLHSMINSPVSARTPFHSVRSLNSAALGLAVHNSCRRGSQRIQRLFTCPRARLPI</sequence>
<gene>
    <name evidence="1" type="ORF">EXIGLDRAFT_32295</name>
</gene>
<proteinExistence type="predicted"/>
<dbReference type="AlphaFoldDB" id="A0A166MVE7"/>
<dbReference type="Proteomes" id="UP000077266">
    <property type="component" value="Unassembled WGS sequence"/>
</dbReference>
<dbReference type="InParanoid" id="A0A166MVE7"/>
<keyword evidence="2" id="KW-1185">Reference proteome</keyword>
<reference evidence="1 2" key="1">
    <citation type="journal article" date="2016" name="Mol. Biol. Evol.">
        <title>Comparative Genomics of Early-Diverging Mushroom-Forming Fungi Provides Insights into the Origins of Lignocellulose Decay Capabilities.</title>
        <authorList>
            <person name="Nagy L.G."/>
            <person name="Riley R."/>
            <person name="Tritt A."/>
            <person name="Adam C."/>
            <person name="Daum C."/>
            <person name="Floudas D."/>
            <person name="Sun H."/>
            <person name="Yadav J.S."/>
            <person name="Pangilinan J."/>
            <person name="Larsson K.H."/>
            <person name="Matsuura K."/>
            <person name="Barry K."/>
            <person name="Labutti K."/>
            <person name="Kuo R."/>
            <person name="Ohm R.A."/>
            <person name="Bhattacharya S.S."/>
            <person name="Shirouzu T."/>
            <person name="Yoshinaga Y."/>
            <person name="Martin F.M."/>
            <person name="Grigoriev I.V."/>
            <person name="Hibbett D.S."/>
        </authorList>
    </citation>
    <scope>NUCLEOTIDE SEQUENCE [LARGE SCALE GENOMIC DNA]</scope>
    <source>
        <strain evidence="1 2">HHB12029</strain>
    </source>
</reference>
<accession>A0A166MVE7</accession>
<evidence type="ECO:0000313" key="2">
    <source>
        <dbReference type="Proteomes" id="UP000077266"/>
    </source>
</evidence>
<evidence type="ECO:0000313" key="1">
    <source>
        <dbReference type="EMBL" id="KZV78448.1"/>
    </source>
</evidence>
<name>A0A166MVE7_EXIGL</name>
<protein>
    <submittedName>
        <fullName evidence="1">Uncharacterized protein</fullName>
    </submittedName>
</protein>
<dbReference type="EMBL" id="KV426893">
    <property type="protein sequence ID" value="KZV78448.1"/>
    <property type="molecule type" value="Genomic_DNA"/>
</dbReference>
<organism evidence="1 2">
    <name type="scientific">Exidia glandulosa HHB12029</name>
    <dbReference type="NCBI Taxonomy" id="1314781"/>
    <lineage>
        <taxon>Eukaryota</taxon>
        <taxon>Fungi</taxon>
        <taxon>Dikarya</taxon>
        <taxon>Basidiomycota</taxon>
        <taxon>Agaricomycotina</taxon>
        <taxon>Agaricomycetes</taxon>
        <taxon>Auriculariales</taxon>
        <taxon>Exidiaceae</taxon>
        <taxon>Exidia</taxon>
    </lineage>
</organism>